<organism evidence="1 2">
    <name type="scientific">Ruminococcus albus 8</name>
    <dbReference type="NCBI Taxonomy" id="246199"/>
    <lineage>
        <taxon>Bacteria</taxon>
        <taxon>Bacillati</taxon>
        <taxon>Bacillota</taxon>
        <taxon>Clostridia</taxon>
        <taxon>Eubacteriales</taxon>
        <taxon>Oscillospiraceae</taxon>
        <taxon>Ruminococcus</taxon>
    </lineage>
</organism>
<proteinExistence type="predicted"/>
<dbReference type="Proteomes" id="UP000004259">
    <property type="component" value="Unassembled WGS sequence"/>
</dbReference>
<reference evidence="1 2" key="1">
    <citation type="submission" date="2011-02" db="EMBL/GenBank/DDBJ databases">
        <authorList>
            <person name="Nelson K.E."/>
            <person name="Sutton G."/>
            <person name="Torralba M."/>
            <person name="Durkin S."/>
            <person name="Harkins D."/>
            <person name="Montgomery R."/>
            <person name="Ziemer C."/>
            <person name="Klaassens E."/>
            <person name="Ocuiv P."/>
            <person name="Morrison M."/>
        </authorList>
    </citation>
    <scope>NUCLEOTIDE SEQUENCE [LARGE SCALE GENOMIC DNA]</scope>
    <source>
        <strain evidence="1 2">8</strain>
    </source>
</reference>
<evidence type="ECO:0000313" key="1">
    <source>
        <dbReference type="EMBL" id="EGC01410.1"/>
    </source>
</evidence>
<sequence>MIKMSVIILFPPPAARKAIHTDQHFCQQKAGRKSFPPA</sequence>
<dbReference type="AlphaFoldDB" id="E9SH88"/>
<protein>
    <submittedName>
        <fullName evidence="1">Uncharacterized protein</fullName>
    </submittedName>
</protein>
<gene>
    <name evidence="1" type="ORF">CUS_7616</name>
</gene>
<evidence type="ECO:0000313" key="2">
    <source>
        <dbReference type="Proteomes" id="UP000004259"/>
    </source>
</evidence>
<name>E9SH88_RUMAL</name>
<keyword evidence="2" id="KW-1185">Reference proteome</keyword>
<accession>E9SH88</accession>
<comment type="caution">
    <text evidence="1">The sequence shown here is derived from an EMBL/GenBank/DDBJ whole genome shotgun (WGS) entry which is preliminary data.</text>
</comment>
<dbReference type="EMBL" id="ADKM02000130">
    <property type="protein sequence ID" value="EGC01410.1"/>
    <property type="molecule type" value="Genomic_DNA"/>
</dbReference>